<dbReference type="InterPro" id="IPR005225">
    <property type="entry name" value="Small_GTP-bd"/>
</dbReference>
<evidence type="ECO:0000256" key="3">
    <source>
        <dbReference type="ARBA" id="ARBA00022741"/>
    </source>
</evidence>
<dbReference type="PRINTS" id="PR00449">
    <property type="entry name" value="RASTRNSFRMNG"/>
</dbReference>
<dbReference type="CDD" id="cd14858">
    <property type="entry name" value="TrmE_N"/>
    <property type="match status" value="1"/>
</dbReference>
<comment type="caution">
    <text evidence="6">Lacks conserved residue(s) required for the propagation of feature annotation.</text>
</comment>
<organism evidence="9 10">
    <name type="scientific">Neomesorhizobium albiziae</name>
    <dbReference type="NCBI Taxonomy" id="335020"/>
    <lineage>
        <taxon>Bacteria</taxon>
        <taxon>Pseudomonadati</taxon>
        <taxon>Pseudomonadota</taxon>
        <taxon>Alphaproteobacteria</taxon>
        <taxon>Hyphomicrobiales</taxon>
        <taxon>Phyllobacteriaceae</taxon>
        <taxon>Neomesorhizobium</taxon>
    </lineage>
</organism>
<dbReference type="NCBIfam" id="NF003661">
    <property type="entry name" value="PRK05291.1-3"/>
    <property type="match status" value="1"/>
</dbReference>
<dbReference type="InterPro" id="IPR027368">
    <property type="entry name" value="MnmE_dom2"/>
</dbReference>
<dbReference type="InterPro" id="IPR025867">
    <property type="entry name" value="MnmE_helical"/>
</dbReference>
<evidence type="ECO:0000313" key="10">
    <source>
        <dbReference type="Proteomes" id="UP000323300"/>
    </source>
</evidence>
<feature type="binding site" evidence="6">
    <location>
        <begin position="213"/>
        <end position="219"/>
    </location>
    <ligand>
        <name>GTP</name>
        <dbReference type="ChEBI" id="CHEBI:37565"/>
    </ligand>
</feature>
<dbReference type="GO" id="GO:0005737">
    <property type="term" value="C:cytoplasm"/>
    <property type="evidence" value="ECO:0007669"/>
    <property type="project" value="UniProtKB-SubCell"/>
</dbReference>
<feature type="domain" description="TrmE-type G" evidence="8">
    <location>
        <begin position="184"/>
        <end position="331"/>
    </location>
</feature>
<name>A0A1I3Y4J6_9HYPH</name>
<evidence type="ECO:0000256" key="2">
    <source>
        <dbReference type="ARBA" id="ARBA00022694"/>
    </source>
</evidence>
<dbReference type="SUPFAM" id="SSF116878">
    <property type="entry name" value="TrmE connector domain"/>
    <property type="match status" value="1"/>
</dbReference>
<feature type="binding site" evidence="6">
    <location>
        <position position="219"/>
    </location>
    <ligand>
        <name>Mg(2+)</name>
        <dbReference type="ChEBI" id="CHEBI:18420"/>
    </ligand>
</feature>
<dbReference type="Pfam" id="PF12631">
    <property type="entry name" value="MnmE_helical"/>
    <property type="match status" value="1"/>
</dbReference>
<dbReference type="AlphaFoldDB" id="A0A1I3Y4J6"/>
<dbReference type="Pfam" id="PF10396">
    <property type="entry name" value="TrmE_N"/>
    <property type="match status" value="1"/>
</dbReference>
<dbReference type="InterPro" id="IPR031168">
    <property type="entry name" value="G_TrmE"/>
</dbReference>
<evidence type="ECO:0000256" key="1">
    <source>
        <dbReference type="ARBA" id="ARBA00011043"/>
    </source>
</evidence>
<feature type="binding site" evidence="6">
    <location>
        <position position="198"/>
    </location>
    <ligand>
        <name>Mg(2+)</name>
        <dbReference type="ChEBI" id="CHEBI:18420"/>
    </ligand>
</feature>
<dbReference type="Proteomes" id="UP000323300">
    <property type="component" value="Unassembled WGS sequence"/>
</dbReference>
<dbReference type="Gene3D" id="3.40.50.300">
    <property type="entry name" value="P-loop containing nucleotide triphosphate hydrolases"/>
    <property type="match status" value="1"/>
</dbReference>
<dbReference type="Gene3D" id="3.30.1360.120">
    <property type="entry name" value="Probable tRNA modification gtpase trme, domain 1"/>
    <property type="match status" value="1"/>
</dbReference>
<keyword evidence="5 6" id="KW-0342">GTP-binding</keyword>
<dbReference type="GO" id="GO:0002098">
    <property type="term" value="P:tRNA wobble uridine modification"/>
    <property type="evidence" value="ECO:0007669"/>
    <property type="project" value="TreeGrafter"/>
</dbReference>
<dbReference type="Pfam" id="PF01926">
    <property type="entry name" value="MMR_HSR1"/>
    <property type="match status" value="1"/>
</dbReference>
<comment type="cofactor">
    <cofactor evidence="6">
        <name>K(+)</name>
        <dbReference type="ChEBI" id="CHEBI:29103"/>
    </cofactor>
    <text evidence="6">Binds 1 potassium ion per subunit.</text>
</comment>
<evidence type="ECO:0000256" key="6">
    <source>
        <dbReference type="HAMAP-Rule" id="MF_00379"/>
    </source>
</evidence>
<accession>A0A1I3Y4J6</accession>
<dbReference type="HAMAP" id="MF_00379">
    <property type="entry name" value="GTPase_MnmE"/>
    <property type="match status" value="1"/>
</dbReference>
<feature type="binding site" evidence="6">
    <location>
        <begin position="238"/>
        <end position="241"/>
    </location>
    <ligand>
        <name>GTP</name>
        <dbReference type="ChEBI" id="CHEBI:37565"/>
    </ligand>
</feature>
<dbReference type="NCBIfam" id="TIGR00450">
    <property type="entry name" value="mnmE_trmE_thdF"/>
    <property type="match status" value="1"/>
</dbReference>
<dbReference type="GO" id="GO:0003924">
    <property type="term" value="F:GTPase activity"/>
    <property type="evidence" value="ECO:0007669"/>
    <property type="project" value="UniProtKB-UniRule"/>
</dbReference>
<evidence type="ECO:0000256" key="7">
    <source>
        <dbReference type="RuleBase" id="RU003313"/>
    </source>
</evidence>
<dbReference type="PROSITE" id="PS51709">
    <property type="entry name" value="G_TRME"/>
    <property type="match status" value="1"/>
</dbReference>
<comment type="subcellular location">
    <subcellularLocation>
        <location evidence="6">Cytoplasm</location>
    </subcellularLocation>
</comment>
<protein>
    <recommendedName>
        <fullName evidence="6">tRNA modification GTPase MnmE</fullName>
        <ecNumber evidence="6">3.6.-.-</ecNumber>
    </recommendedName>
</protein>
<dbReference type="InterPro" id="IPR027266">
    <property type="entry name" value="TrmE/GcvT-like"/>
</dbReference>
<dbReference type="InterPro" id="IPR006073">
    <property type="entry name" value="GTP-bd"/>
</dbReference>
<keyword evidence="2 6" id="KW-0819">tRNA processing</keyword>
<proteinExistence type="inferred from homology"/>
<comment type="subunit">
    <text evidence="6">Homodimer. Heterotetramer of two MnmE and two MnmG subunits.</text>
</comment>
<comment type="function">
    <text evidence="6">Exhibits a very high intrinsic GTPase hydrolysis rate. Involved in the addition of a carboxymethylaminomethyl (cmnm) group at the wobble position (U34) of certain tRNAs, forming tRNA-cmnm(5)s(2)U34.</text>
</comment>
<dbReference type="InterPro" id="IPR018948">
    <property type="entry name" value="GTP-bd_TrmE_N"/>
</dbReference>
<evidence type="ECO:0000259" key="8">
    <source>
        <dbReference type="PROSITE" id="PS51709"/>
    </source>
</evidence>
<keyword evidence="6" id="KW-0479">Metal-binding</keyword>
<reference evidence="9 10" key="1">
    <citation type="submission" date="2016-10" db="EMBL/GenBank/DDBJ databases">
        <authorList>
            <person name="Varghese N."/>
            <person name="Submissions S."/>
        </authorList>
    </citation>
    <scope>NUCLEOTIDE SEQUENCE [LARGE SCALE GENOMIC DNA]</scope>
    <source>
        <strain evidence="9 10">DSM 21822</strain>
    </source>
</reference>
<keyword evidence="10" id="KW-1185">Reference proteome</keyword>
<dbReference type="EMBL" id="FOSL01000004">
    <property type="protein sequence ID" value="SFK26735.1"/>
    <property type="molecule type" value="Genomic_DNA"/>
</dbReference>
<dbReference type="InterPro" id="IPR004520">
    <property type="entry name" value="GTPase_MnmE"/>
</dbReference>
<dbReference type="PANTHER" id="PTHR42714:SF2">
    <property type="entry name" value="TRNA MODIFICATION GTPASE GTPBP3, MITOCHONDRIAL"/>
    <property type="match status" value="1"/>
</dbReference>
<dbReference type="GO" id="GO:0046872">
    <property type="term" value="F:metal ion binding"/>
    <property type="evidence" value="ECO:0007669"/>
    <property type="project" value="UniProtKB-KW"/>
</dbReference>
<gene>
    <name evidence="6" type="primary">mnmE</name>
    <name evidence="6" type="synonym">trmE</name>
    <name evidence="9" type="ORF">SAMN04488498_104202</name>
</gene>
<dbReference type="NCBIfam" id="TIGR00231">
    <property type="entry name" value="small_GTP"/>
    <property type="match status" value="1"/>
</dbReference>
<keyword evidence="6" id="KW-0378">Hydrolase</keyword>
<evidence type="ECO:0000313" key="9">
    <source>
        <dbReference type="EMBL" id="SFK26735.1"/>
    </source>
</evidence>
<sequence>MTMTGSVPEPRFMRFGAISDADGNLLDNGLTVFFSGPTSFTGEDSCEFHLHGGRAVVAAVLEAVGAVPGFRHAEAGEFSRRAFLNGKIDLTGAEALSDLVSSETEAQRRFALTNAGGKQSELYAAWRRRIVHARAMIEAELDFSDQEDVPGSVSDQVWADMHKMIGEMETHIASYRRAEMIRDGFKVVILGAPNAGKSSLLNSLARREVAIVTDEAGTTRDLVEVTLDLDGMKVIVIDTAGIREAAGKVETIGIERALATAETADLVLEMHDLSASVRAELPMRGDAASITVGTKSDLMGGGTSAVEDFRISTKTGDGVASLLAEISRRAKQAIGDIGEAMPSRIRHIELLTRSASALRDAVQHQDNPLELRAEDLRRSSDSLGRIAGAVDVEDLLDSIFSTFCVGK</sequence>
<dbReference type="SUPFAM" id="SSF52540">
    <property type="entry name" value="P-loop containing nucleoside triphosphate hydrolases"/>
    <property type="match status" value="1"/>
</dbReference>
<dbReference type="CDD" id="cd04164">
    <property type="entry name" value="trmE"/>
    <property type="match status" value="1"/>
</dbReference>
<dbReference type="EC" id="3.6.-.-" evidence="6"/>
<keyword evidence="4 6" id="KW-0630">Potassium</keyword>
<keyword evidence="6" id="KW-0460">Magnesium</keyword>
<keyword evidence="3 6" id="KW-0547">Nucleotide-binding</keyword>
<evidence type="ECO:0000256" key="4">
    <source>
        <dbReference type="ARBA" id="ARBA00022958"/>
    </source>
</evidence>
<dbReference type="GO" id="GO:0005525">
    <property type="term" value="F:GTP binding"/>
    <property type="evidence" value="ECO:0007669"/>
    <property type="project" value="UniProtKB-UniRule"/>
</dbReference>
<keyword evidence="6" id="KW-0963">Cytoplasm</keyword>
<comment type="similarity">
    <text evidence="1 6 7">Belongs to the TRAFAC class TrmE-Era-EngA-EngB-Septin-like GTPase superfamily. TrmE GTPase family.</text>
</comment>
<dbReference type="GO" id="GO:0030488">
    <property type="term" value="P:tRNA methylation"/>
    <property type="evidence" value="ECO:0007669"/>
    <property type="project" value="TreeGrafter"/>
</dbReference>
<dbReference type="InterPro" id="IPR027417">
    <property type="entry name" value="P-loop_NTPase"/>
</dbReference>
<evidence type="ECO:0000256" key="5">
    <source>
        <dbReference type="ARBA" id="ARBA00023134"/>
    </source>
</evidence>
<dbReference type="PANTHER" id="PTHR42714">
    <property type="entry name" value="TRNA MODIFICATION GTPASE GTPBP3"/>
    <property type="match status" value="1"/>
</dbReference>
<feature type="binding site" evidence="6">
    <location>
        <begin position="194"/>
        <end position="199"/>
    </location>
    <ligand>
        <name>GTP</name>
        <dbReference type="ChEBI" id="CHEBI:37565"/>
    </ligand>
</feature>
<dbReference type="Gene3D" id="1.20.120.430">
    <property type="entry name" value="tRNA modification GTPase MnmE domain 2"/>
    <property type="match status" value="1"/>
</dbReference>